<feature type="compositionally biased region" description="Basic and acidic residues" evidence="8">
    <location>
        <begin position="697"/>
        <end position="716"/>
    </location>
</feature>
<dbReference type="SMART" id="SM00746">
    <property type="entry name" value="TRASH"/>
    <property type="match status" value="9"/>
</dbReference>
<keyword evidence="10" id="KW-1185">Reference proteome</keyword>
<feature type="domain" description="TRASH" evidence="9">
    <location>
        <begin position="263"/>
        <end position="298"/>
    </location>
</feature>
<feature type="domain" description="TRASH" evidence="9">
    <location>
        <begin position="583"/>
        <end position="621"/>
    </location>
</feature>
<feature type="domain" description="TRASH" evidence="9">
    <location>
        <begin position="440"/>
        <end position="482"/>
    </location>
</feature>
<evidence type="ECO:0000256" key="2">
    <source>
        <dbReference type="ARBA" id="ARBA00022553"/>
    </source>
</evidence>
<keyword evidence="6" id="KW-0862">Zinc</keyword>
<dbReference type="InterPro" id="IPR051284">
    <property type="entry name" value="ZnF_MYMT-QRICH1"/>
</dbReference>
<feature type="domain" description="TRASH" evidence="9">
    <location>
        <begin position="538"/>
        <end position="577"/>
    </location>
</feature>
<dbReference type="Pfam" id="PF06467">
    <property type="entry name" value="zf-FCS"/>
    <property type="match status" value="1"/>
</dbReference>
<keyword evidence="2" id="KW-0597">Phosphoprotein</keyword>
<organism evidence="10 11">
    <name type="scientific">Priapulus caudatus</name>
    <name type="common">Priapulid worm</name>
    <dbReference type="NCBI Taxonomy" id="37621"/>
    <lineage>
        <taxon>Eukaryota</taxon>
        <taxon>Metazoa</taxon>
        <taxon>Ecdysozoa</taxon>
        <taxon>Scalidophora</taxon>
        <taxon>Priapulida</taxon>
        <taxon>Priapulimorpha</taxon>
        <taxon>Priapulimorphida</taxon>
        <taxon>Priapulidae</taxon>
        <taxon>Priapulus</taxon>
    </lineage>
</organism>
<feature type="domain" description="TRASH" evidence="9">
    <location>
        <begin position="496"/>
        <end position="531"/>
    </location>
</feature>
<dbReference type="PANTHER" id="PTHR45736">
    <property type="entry name" value="ZINC FINGER MYM-TYPE PROTEIN"/>
    <property type="match status" value="1"/>
</dbReference>
<dbReference type="GeneID" id="106809017"/>
<dbReference type="Pfam" id="PF12012">
    <property type="entry name" value="DUF3504"/>
    <property type="match status" value="1"/>
</dbReference>
<feature type="region of interest" description="Disordered" evidence="8">
    <location>
        <begin position="84"/>
        <end position="176"/>
    </location>
</feature>
<gene>
    <name evidence="11" type="primary">LOC106809017</name>
</gene>
<dbReference type="RefSeq" id="XP_014667450.1">
    <property type="nucleotide sequence ID" value="XM_014811964.1"/>
</dbReference>
<dbReference type="Pfam" id="PF24900">
    <property type="entry name" value="TRASH_ZMYM4"/>
    <property type="match status" value="1"/>
</dbReference>
<keyword evidence="1" id="KW-1017">Isopeptide bond</keyword>
<sequence length="1354" mass="148814">MVAPPCEDVALMVAPPCEEVTLSDDETTVSGEESAEAMLGNLVAPPGSGTAANAVAEGSEGAADDSMEVDEEVPLPKLVELIDIDADSPMEVDEAELEQVAPPGEQTVGHEVAGSAEGAGEVGESQQRGGDSESAAGGQQTGSADNAAGRSNDGAGSRGSGAPSEGTQDGLQSHGSELGMEIPTEITPTSKVDAVADQVITRVKSEPIDEEYKDEPEVLILFEKLVNVKTEPVSDQVVGVLSDSEPKSSQDSASKLGISRHICIVCKQMRKCKYNIVRNGDVRHLCTDECFKKFRSNAQVYLSSPTTPPGQVNCTVCDKSVTVTSSTLQLPGDPPKYACSQPCLLTASRVQVPEKSCSQCQKLIKEESGRKQLLSWESMDFCSENCLGRFQSNLTASCAACAAEIVPRNQAKIVFKVEGEMKQFCSPACLKTYRNRLKMCSFCDKNITSCAETFSLPVAEEKGGGVKDFCSRKCTTHYETKLRIQRGDSSVVGAHCSVCSAGGRAKHEVLYEGGRHRLCSDACFAAFRYANKLAVNTCDNCGVFCFNEDSTPHYIQFEGATKRFCSFMCMSAFKVLKQKVAACTWCQSKKLNFDMIERTDSQSKYQLFCSLNCLSLYRVNLSATSSKQVKCDQCCALQPAQYHLTMSDASVRNFCSYGCVMTFQNQFTKSGKVPPATPARQQTTTTTTTTTAQETAQEARRQSQVHADRALQDKRKQNQQQRQQQQRQRGVAGLPQTPTPLLPQTQTRVYITTSASLASMTPVISQVMSLAPAQKSTQVSTMPVRSATLGAGIRQPPPLSLPQTMVADHADVDNGFKRQQLPAVIGFVVEDESIKPVLVPIPVPVFVPVPVCMYTQPAPIPFAFPVPVPIPCFIPTTKNSAAAIFEHIKEIQEKIPSDPFEADLIMMAAMIAEENTEEQKPPTPTCISPAAEDEDEDVASPLCDPPSEAQSNEDTAPVEAEPAPPVREPSPVTTPLGEISQDNDVENHIPTMTMSLRRPEPVTASPSRGTKRSRRGGNTRSRKKKQEPAAQPPPLQSLSASTAEPGPDASCSLKYTYGVTHEELGADERMLRWRLRRRTAAASSFKTELLQMTAEELSYSLCLFVKEVRKPNGECYASDSVYYLCLGIQSFLYENGRVDNIFTDLYYMKFADCLHELISSYEPIISGEGYVLGRIEEEILWESRQLGAHSPNVLLNTLMYFNSKYFHLKDVAEHMQLSFSQILKHWRRKPDPDSGKKPPRTIFLRYFPLTLEKQRGPKRKSQDDSMWLEQAEKLDNPLRCPVKLYEFYLSKCPESMKNKSDVYYLIPERSCVPDSPVWYSTLPLTSDQVGKMLTRIKMTREINEALYNSAMLPT</sequence>
<feature type="domain" description="TRASH" evidence="9">
    <location>
        <begin position="357"/>
        <end position="394"/>
    </location>
</feature>
<keyword evidence="3" id="KW-0479">Metal-binding</keyword>
<feature type="compositionally biased region" description="Low complexity" evidence="8">
    <location>
        <begin position="678"/>
        <end position="696"/>
    </location>
</feature>
<evidence type="ECO:0000313" key="10">
    <source>
        <dbReference type="Proteomes" id="UP000695022"/>
    </source>
</evidence>
<keyword evidence="5" id="KW-0863">Zinc-finger</keyword>
<feature type="region of interest" description="Disordered" evidence="8">
    <location>
        <begin position="669"/>
        <end position="742"/>
    </location>
</feature>
<feature type="compositionally biased region" description="Basic residues" evidence="8">
    <location>
        <begin position="1009"/>
        <end position="1025"/>
    </location>
</feature>
<feature type="region of interest" description="Disordered" evidence="8">
    <location>
        <begin position="913"/>
        <end position="1047"/>
    </location>
</feature>
<feature type="compositionally biased region" description="Acidic residues" evidence="8">
    <location>
        <begin position="84"/>
        <end position="97"/>
    </location>
</feature>
<dbReference type="InterPro" id="IPR010507">
    <property type="entry name" value="Znf_MYM"/>
</dbReference>
<dbReference type="Proteomes" id="UP000695022">
    <property type="component" value="Unplaced"/>
</dbReference>
<feature type="compositionally biased region" description="Low complexity" evidence="8">
    <location>
        <begin position="111"/>
        <end position="125"/>
    </location>
</feature>
<evidence type="ECO:0000256" key="5">
    <source>
        <dbReference type="ARBA" id="ARBA00022771"/>
    </source>
</evidence>
<feature type="domain" description="TRASH" evidence="9">
    <location>
        <begin position="314"/>
        <end position="351"/>
    </location>
</feature>
<dbReference type="InterPro" id="IPR057926">
    <property type="entry name" value="QRICH1_dom"/>
</dbReference>
<proteinExistence type="predicted"/>
<evidence type="ECO:0000256" key="1">
    <source>
        <dbReference type="ARBA" id="ARBA00022499"/>
    </source>
</evidence>
<evidence type="ECO:0000259" key="9">
    <source>
        <dbReference type="SMART" id="SM00746"/>
    </source>
</evidence>
<evidence type="ECO:0000256" key="7">
    <source>
        <dbReference type="ARBA" id="ARBA00022843"/>
    </source>
</evidence>
<reference evidence="11" key="1">
    <citation type="submission" date="2025-08" db="UniProtKB">
        <authorList>
            <consortium name="RefSeq"/>
        </authorList>
    </citation>
    <scope>IDENTIFICATION</scope>
</reference>
<dbReference type="InterPro" id="IPR011017">
    <property type="entry name" value="TRASH_dom"/>
</dbReference>
<dbReference type="Pfam" id="PF25561">
    <property type="entry name" value="QRICH1"/>
    <property type="match status" value="1"/>
</dbReference>
<dbReference type="InterPro" id="IPR021893">
    <property type="entry name" value="ZMYM2-like_C"/>
</dbReference>
<accession>A0ABM1E5H9</accession>
<keyword evidence="4" id="KW-0677">Repeat</keyword>
<feature type="compositionally biased region" description="Low complexity" evidence="8">
    <location>
        <begin position="718"/>
        <end position="729"/>
    </location>
</feature>
<feature type="domain" description="TRASH" evidence="9">
    <location>
        <begin position="631"/>
        <end position="667"/>
    </location>
</feature>
<feature type="domain" description="TRASH" evidence="9">
    <location>
        <begin position="398"/>
        <end position="437"/>
    </location>
</feature>
<evidence type="ECO:0000256" key="3">
    <source>
        <dbReference type="ARBA" id="ARBA00022723"/>
    </source>
</evidence>
<evidence type="ECO:0000256" key="6">
    <source>
        <dbReference type="ARBA" id="ARBA00022833"/>
    </source>
</evidence>
<evidence type="ECO:0000256" key="8">
    <source>
        <dbReference type="SAM" id="MobiDB-lite"/>
    </source>
</evidence>
<keyword evidence="7" id="KW-0832">Ubl conjugation</keyword>
<protein>
    <submittedName>
        <fullName evidence="11">LOW QUALITY PROTEIN: zinc finger MYM-type protein 3-like</fullName>
    </submittedName>
</protein>
<dbReference type="PANTHER" id="PTHR45736:SF1">
    <property type="entry name" value="WITHOUT CHILDREN, ISOFORM B"/>
    <property type="match status" value="1"/>
</dbReference>
<evidence type="ECO:0000256" key="4">
    <source>
        <dbReference type="ARBA" id="ARBA00022737"/>
    </source>
</evidence>
<evidence type="ECO:0000313" key="11">
    <source>
        <dbReference type="RefSeq" id="XP_014667450.1"/>
    </source>
</evidence>
<name>A0ABM1E5H9_PRICU</name>
<feature type="compositionally biased region" description="Polar residues" evidence="8">
    <location>
        <begin position="165"/>
        <end position="175"/>
    </location>
</feature>
<feature type="region of interest" description="Disordered" evidence="8">
    <location>
        <begin position="44"/>
        <end position="69"/>
    </location>
</feature>